<dbReference type="KEGG" id="csal:NBC122_02632"/>
<name>A0A4V1ALE0_9FLAO</name>
<accession>A0A4V1ALE0</accession>
<dbReference type="EMBL" id="CP037954">
    <property type="protein sequence ID" value="QBO59434.1"/>
    <property type="molecule type" value="Genomic_DNA"/>
</dbReference>
<dbReference type="Proteomes" id="UP000294419">
    <property type="component" value="Chromosome"/>
</dbReference>
<keyword evidence="2" id="KW-1185">Reference proteome</keyword>
<reference evidence="1 2" key="1">
    <citation type="submission" date="2019-03" db="EMBL/GenBank/DDBJ databases">
        <authorList>
            <person name="Kim H."/>
            <person name="Yu S.-M."/>
        </authorList>
    </citation>
    <scope>NUCLEOTIDE SEQUENCE [LARGE SCALE GENOMIC DNA]</scope>
    <source>
        <strain evidence="1 2">NBC122</strain>
    </source>
</reference>
<dbReference type="RefSeq" id="WP_133440778.1">
    <property type="nucleotide sequence ID" value="NZ_CP037954.1"/>
</dbReference>
<dbReference type="AlphaFoldDB" id="A0A4V1ALE0"/>
<protein>
    <recommendedName>
        <fullName evidence="3">TonB protein C-terminal</fullName>
    </recommendedName>
</protein>
<evidence type="ECO:0000313" key="1">
    <source>
        <dbReference type="EMBL" id="QBO59434.1"/>
    </source>
</evidence>
<proteinExistence type="predicted"/>
<organism evidence="1 2">
    <name type="scientific">Chryseobacterium salivictor</name>
    <dbReference type="NCBI Taxonomy" id="2547600"/>
    <lineage>
        <taxon>Bacteria</taxon>
        <taxon>Pseudomonadati</taxon>
        <taxon>Bacteroidota</taxon>
        <taxon>Flavobacteriia</taxon>
        <taxon>Flavobacteriales</taxon>
        <taxon>Weeksellaceae</taxon>
        <taxon>Chryseobacterium group</taxon>
        <taxon>Chryseobacterium</taxon>
    </lineage>
</organism>
<evidence type="ECO:0008006" key="3">
    <source>
        <dbReference type="Google" id="ProtNLM"/>
    </source>
</evidence>
<gene>
    <name evidence="1" type="ORF">NBC122_02632</name>
</gene>
<sequence length="140" mass="16039">MQKIIIIISLLSFHFGISQTIRNEFESKQPQDLNVPPPPNITFPAQYPTGNKKFIEEIKANIDRTGLETNKTYKAKIILKIENDGEVLNISIYGSDENFNKELKKTIQNITQQKKWMAGKNKQGENVIDIVALPIEIKRK</sequence>
<evidence type="ECO:0000313" key="2">
    <source>
        <dbReference type="Proteomes" id="UP000294419"/>
    </source>
</evidence>
<dbReference type="OrthoDB" id="1262786at2"/>